<reference evidence="1 2" key="1">
    <citation type="submission" date="2021-07" db="EMBL/GenBank/DDBJ databases">
        <title>Paenibacillus radiodurans sp. nov., isolated from the southeastern edge of Tengger Desert.</title>
        <authorList>
            <person name="Zhang G."/>
        </authorList>
    </citation>
    <scope>NUCLEOTIDE SEQUENCE [LARGE SCALE GENOMIC DNA]</scope>
    <source>
        <strain evidence="1 2">CCM 7311</strain>
    </source>
</reference>
<dbReference type="InterPro" id="IPR007607">
    <property type="entry name" value="BacA/B"/>
</dbReference>
<sequence>MDESKRRDLNLSGFGSAAGGDYRSVKIDGIGKVEGDLISESFQLNGVATIRGAIRSRQLRVKGKMSVEGDVYSPNFQMEGDIKVHGRMACDEIQLEGLLQLHGDCEAEQFVSRGGFTMDGMLNAERIDILLYGRCQVKEIGGESILVKRSERSLWSKLFQWLIPVFDPRLATGAIEGDNIHLEGTIAQVVRGNRISIGPGCIIERVEYRTELAVHPDAKVNQRIQG</sequence>
<comment type="caution">
    <text evidence="1">The sequence shown here is derived from an EMBL/GenBank/DDBJ whole genome shotgun (WGS) entry which is preliminary data.</text>
</comment>
<gene>
    <name evidence="1" type="ORF">K0U00_19255</name>
</gene>
<dbReference type="EMBL" id="JAHZIK010000515">
    <property type="protein sequence ID" value="MBW7456172.1"/>
    <property type="molecule type" value="Genomic_DNA"/>
</dbReference>
<keyword evidence="2" id="KW-1185">Reference proteome</keyword>
<evidence type="ECO:0000313" key="1">
    <source>
        <dbReference type="EMBL" id="MBW7456172.1"/>
    </source>
</evidence>
<evidence type="ECO:0000313" key="2">
    <source>
        <dbReference type="Proteomes" id="UP001519887"/>
    </source>
</evidence>
<proteinExistence type="predicted"/>
<dbReference type="Pfam" id="PF04519">
    <property type="entry name" value="Bactofilin"/>
    <property type="match status" value="1"/>
</dbReference>
<dbReference type="RefSeq" id="WP_210046109.1">
    <property type="nucleotide sequence ID" value="NZ_JBHLVU010000028.1"/>
</dbReference>
<accession>A0ABS7C5I0</accession>
<dbReference type="Proteomes" id="UP001519887">
    <property type="component" value="Unassembled WGS sequence"/>
</dbReference>
<name>A0ABS7C5I0_9BACL</name>
<organism evidence="1 2">
    <name type="scientific">Paenibacillus sepulcri</name>
    <dbReference type="NCBI Taxonomy" id="359917"/>
    <lineage>
        <taxon>Bacteria</taxon>
        <taxon>Bacillati</taxon>
        <taxon>Bacillota</taxon>
        <taxon>Bacilli</taxon>
        <taxon>Bacillales</taxon>
        <taxon>Paenibacillaceae</taxon>
        <taxon>Paenibacillus</taxon>
    </lineage>
</organism>
<protein>
    <submittedName>
        <fullName evidence="1">Polymer-forming cytoskeletal protein</fullName>
    </submittedName>
</protein>